<proteinExistence type="predicted"/>
<keyword evidence="3" id="KW-1185">Reference proteome</keyword>
<evidence type="ECO:0000313" key="2">
    <source>
        <dbReference type="EMBL" id="TKR34135.1"/>
    </source>
</evidence>
<accession>A0A4U5JWU4</accession>
<name>A0A4U5JWU4_9GAMM</name>
<feature type="region of interest" description="Disordered" evidence="1">
    <location>
        <begin position="1"/>
        <end position="38"/>
    </location>
</feature>
<dbReference type="RefSeq" id="WP_137266338.1">
    <property type="nucleotide sequence ID" value="NZ_SZUA01000001.1"/>
</dbReference>
<dbReference type="InterPro" id="IPR047675">
    <property type="entry name" value="Putative_zinc-bd"/>
</dbReference>
<gene>
    <name evidence="2" type="ORF">FCE95_07680</name>
</gene>
<organism evidence="2 3">
    <name type="scientific">Luteimonas gilva</name>
    <dbReference type="NCBI Taxonomy" id="2572684"/>
    <lineage>
        <taxon>Bacteria</taxon>
        <taxon>Pseudomonadati</taxon>
        <taxon>Pseudomonadota</taxon>
        <taxon>Gammaproteobacteria</taxon>
        <taxon>Lysobacterales</taxon>
        <taxon>Lysobacteraceae</taxon>
        <taxon>Luteimonas</taxon>
    </lineage>
</organism>
<dbReference type="OrthoDB" id="7597230at2"/>
<dbReference type="NCBIfam" id="NF041373">
    <property type="entry name" value="HGG_STG"/>
    <property type="match status" value="1"/>
</dbReference>
<dbReference type="AlphaFoldDB" id="A0A4U5JWU4"/>
<feature type="compositionally biased region" description="Basic and acidic residues" evidence="1">
    <location>
        <begin position="1"/>
        <end position="10"/>
    </location>
</feature>
<dbReference type="Proteomes" id="UP000308707">
    <property type="component" value="Unassembled WGS sequence"/>
</dbReference>
<evidence type="ECO:0000313" key="3">
    <source>
        <dbReference type="Proteomes" id="UP000308707"/>
    </source>
</evidence>
<protein>
    <submittedName>
        <fullName evidence="2">Uncharacterized protein</fullName>
    </submittedName>
</protein>
<evidence type="ECO:0000256" key="1">
    <source>
        <dbReference type="SAM" id="MobiDB-lite"/>
    </source>
</evidence>
<feature type="region of interest" description="Disordered" evidence="1">
    <location>
        <begin position="90"/>
        <end position="126"/>
    </location>
</feature>
<comment type="caution">
    <text evidence="2">The sequence shown here is derived from an EMBL/GenBank/DDBJ whole genome shotgun (WGS) entry which is preliminary data.</text>
</comment>
<sequence>MKADQTHDTNEQGPSRRPVGDSSRGRARLTLSDPASLSPEARTKLVAMLEKLWGQETKRRGRKKRAKERVICGAKMGFGVLCRLKSEPGKKRCRYHGGRSTGPRTEAGKARSAANLPNRHKEQPEG</sequence>
<dbReference type="EMBL" id="SZUA01000001">
    <property type="protein sequence ID" value="TKR34135.1"/>
    <property type="molecule type" value="Genomic_DNA"/>
</dbReference>
<reference evidence="2 3" key="1">
    <citation type="submission" date="2019-04" db="EMBL/GenBank/DDBJ databases">
        <title>Reference strain of H23.</title>
        <authorList>
            <person name="Luo X."/>
        </authorList>
    </citation>
    <scope>NUCLEOTIDE SEQUENCE [LARGE SCALE GENOMIC DNA]</scope>
    <source>
        <strain evidence="2 3">H23</strain>
    </source>
</reference>